<feature type="domain" description="HTH myb-type" evidence="6">
    <location>
        <begin position="9"/>
        <end position="73"/>
    </location>
</feature>
<proteinExistence type="predicted"/>
<dbReference type="SMART" id="SM00717">
    <property type="entry name" value="SANT"/>
    <property type="match status" value="2"/>
</dbReference>
<keyword evidence="2" id="KW-0238">DNA-binding</keyword>
<protein>
    <submittedName>
        <fullName evidence="7">Uncharacterized protein</fullName>
    </submittedName>
</protein>
<accession>A0ABU6VF60</accession>
<evidence type="ECO:0000256" key="4">
    <source>
        <dbReference type="SAM" id="MobiDB-lite"/>
    </source>
</evidence>
<dbReference type="InterPro" id="IPR009057">
    <property type="entry name" value="Homeodomain-like_sf"/>
</dbReference>
<dbReference type="PROSITE" id="PS50090">
    <property type="entry name" value="MYB_LIKE"/>
    <property type="match status" value="2"/>
</dbReference>
<dbReference type="Pfam" id="PF00249">
    <property type="entry name" value="Myb_DNA-binding"/>
    <property type="match status" value="2"/>
</dbReference>
<evidence type="ECO:0000256" key="2">
    <source>
        <dbReference type="ARBA" id="ARBA00023125"/>
    </source>
</evidence>
<evidence type="ECO:0000259" key="6">
    <source>
        <dbReference type="PROSITE" id="PS51294"/>
    </source>
</evidence>
<evidence type="ECO:0000256" key="3">
    <source>
        <dbReference type="ARBA" id="ARBA00023242"/>
    </source>
</evidence>
<dbReference type="SUPFAM" id="SSF46689">
    <property type="entry name" value="Homeodomain-like"/>
    <property type="match status" value="1"/>
</dbReference>
<dbReference type="Gene3D" id="1.10.10.60">
    <property type="entry name" value="Homeodomain-like"/>
    <property type="match status" value="2"/>
</dbReference>
<gene>
    <name evidence="7" type="ORF">PIB30_037181</name>
</gene>
<evidence type="ECO:0000313" key="8">
    <source>
        <dbReference type="Proteomes" id="UP001341840"/>
    </source>
</evidence>
<dbReference type="InterPro" id="IPR017930">
    <property type="entry name" value="Myb_dom"/>
</dbReference>
<feature type="domain" description="Myb-like" evidence="5">
    <location>
        <begin position="74"/>
        <end position="124"/>
    </location>
</feature>
<evidence type="ECO:0000259" key="5">
    <source>
        <dbReference type="PROSITE" id="PS50090"/>
    </source>
</evidence>
<dbReference type="EMBL" id="JASCZI010151220">
    <property type="protein sequence ID" value="MED6171065.1"/>
    <property type="molecule type" value="Genomic_DNA"/>
</dbReference>
<dbReference type="CDD" id="cd00167">
    <property type="entry name" value="SANT"/>
    <property type="match status" value="2"/>
</dbReference>
<feature type="compositionally biased region" description="Low complexity" evidence="4">
    <location>
        <begin position="173"/>
        <end position="188"/>
    </location>
</feature>
<keyword evidence="3" id="KW-0539">Nucleus</keyword>
<feature type="region of interest" description="Disordered" evidence="4">
    <location>
        <begin position="135"/>
        <end position="213"/>
    </location>
</feature>
<feature type="compositionally biased region" description="Acidic residues" evidence="4">
    <location>
        <begin position="189"/>
        <end position="201"/>
    </location>
</feature>
<dbReference type="PANTHER" id="PTHR10641:SF1140">
    <property type="entry name" value="MYB TRANSCRIPTION FACTOR"/>
    <property type="match status" value="1"/>
</dbReference>
<reference evidence="7 8" key="1">
    <citation type="journal article" date="2023" name="Plants (Basel)">
        <title>Bridging the Gap: Combining Genomics and Transcriptomics Approaches to Understand Stylosanthes scabra, an Orphan Legume from the Brazilian Caatinga.</title>
        <authorList>
            <person name="Ferreira-Neto J.R.C."/>
            <person name="da Silva M.D."/>
            <person name="Binneck E."/>
            <person name="de Melo N.F."/>
            <person name="da Silva R.H."/>
            <person name="de Melo A.L.T.M."/>
            <person name="Pandolfi V."/>
            <person name="Bustamante F.O."/>
            <person name="Brasileiro-Vidal A.C."/>
            <person name="Benko-Iseppon A.M."/>
        </authorList>
    </citation>
    <scope>NUCLEOTIDE SEQUENCE [LARGE SCALE GENOMIC DNA]</scope>
    <source>
        <tissue evidence="7">Leaves</tissue>
    </source>
</reference>
<dbReference type="PANTHER" id="PTHR10641">
    <property type="entry name" value="MYB FAMILY TRANSCRIPTION FACTOR"/>
    <property type="match status" value="1"/>
</dbReference>
<dbReference type="Proteomes" id="UP001341840">
    <property type="component" value="Unassembled WGS sequence"/>
</dbReference>
<comment type="caution">
    <text evidence="7">The sequence shown here is derived from an EMBL/GenBank/DDBJ whole genome shotgun (WGS) entry which is preliminary data.</text>
</comment>
<organism evidence="7 8">
    <name type="scientific">Stylosanthes scabra</name>
    <dbReference type="NCBI Taxonomy" id="79078"/>
    <lineage>
        <taxon>Eukaryota</taxon>
        <taxon>Viridiplantae</taxon>
        <taxon>Streptophyta</taxon>
        <taxon>Embryophyta</taxon>
        <taxon>Tracheophyta</taxon>
        <taxon>Spermatophyta</taxon>
        <taxon>Magnoliopsida</taxon>
        <taxon>eudicotyledons</taxon>
        <taxon>Gunneridae</taxon>
        <taxon>Pentapetalae</taxon>
        <taxon>rosids</taxon>
        <taxon>fabids</taxon>
        <taxon>Fabales</taxon>
        <taxon>Fabaceae</taxon>
        <taxon>Papilionoideae</taxon>
        <taxon>50 kb inversion clade</taxon>
        <taxon>dalbergioids sensu lato</taxon>
        <taxon>Dalbergieae</taxon>
        <taxon>Pterocarpus clade</taxon>
        <taxon>Stylosanthes</taxon>
    </lineage>
</organism>
<feature type="domain" description="HTH myb-type" evidence="6">
    <location>
        <begin position="74"/>
        <end position="128"/>
    </location>
</feature>
<sequence>MVRAPYFDANGIKKGAWSEEEDKRLIAYVERYGHPNWRQLPRLAGIIINYFLCLNKCLLRCGKSCRLRWMNYLRPNLKRGNYTQKEEQLIMDLHKEHGNKWSLIAENLPGRTDNEIKNYWHSHLKKFQNRNLNNTTYDDDDLNKSKSKSSCESTMEHERPKCELRDDSHHILESSVSNVSTESSYSSYTEEDNKDNNDNDDNNNSWLCFSSRGEEESNREEDRVASWDKATLFDEFGSSFWTEPFISDNAFNQDYSYILYDREDPFFV</sequence>
<feature type="domain" description="Myb-like" evidence="5">
    <location>
        <begin position="9"/>
        <end position="73"/>
    </location>
</feature>
<evidence type="ECO:0000313" key="7">
    <source>
        <dbReference type="EMBL" id="MED6171065.1"/>
    </source>
</evidence>
<dbReference type="PROSITE" id="PS51294">
    <property type="entry name" value="HTH_MYB"/>
    <property type="match status" value="2"/>
</dbReference>
<feature type="compositionally biased region" description="Basic and acidic residues" evidence="4">
    <location>
        <begin position="154"/>
        <end position="172"/>
    </location>
</feature>
<dbReference type="InterPro" id="IPR001005">
    <property type="entry name" value="SANT/Myb"/>
</dbReference>
<keyword evidence="8" id="KW-1185">Reference proteome</keyword>
<name>A0ABU6VF60_9FABA</name>
<comment type="subcellular location">
    <subcellularLocation>
        <location evidence="1">Nucleus</location>
    </subcellularLocation>
</comment>
<dbReference type="InterPro" id="IPR015495">
    <property type="entry name" value="Myb_TF_plants"/>
</dbReference>
<evidence type="ECO:0000256" key="1">
    <source>
        <dbReference type="ARBA" id="ARBA00004123"/>
    </source>
</evidence>